<dbReference type="InterPro" id="IPR018490">
    <property type="entry name" value="cNMP-bd_dom_sf"/>
</dbReference>
<dbReference type="SMART" id="SM00100">
    <property type="entry name" value="cNMP"/>
    <property type="match status" value="1"/>
</dbReference>
<dbReference type="GO" id="GO:0003677">
    <property type="term" value="F:DNA binding"/>
    <property type="evidence" value="ECO:0007669"/>
    <property type="project" value="UniProtKB-KW"/>
</dbReference>
<feature type="domain" description="HTH crp-type" evidence="5">
    <location>
        <begin position="146"/>
        <end position="216"/>
    </location>
</feature>
<evidence type="ECO:0000313" key="6">
    <source>
        <dbReference type="EMBL" id="AZQ62529.1"/>
    </source>
</evidence>
<dbReference type="PROSITE" id="PS51063">
    <property type="entry name" value="HTH_CRP_2"/>
    <property type="match status" value="1"/>
</dbReference>
<dbReference type="InterPro" id="IPR036390">
    <property type="entry name" value="WH_DNA-bd_sf"/>
</dbReference>
<reference evidence="6 7" key="1">
    <citation type="submission" date="2018-12" db="EMBL/GenBank/DDBJ databases">
        <title>Flammeovirga pectinis sp. nov., isolated from the gut of the Korean scallop, Patinopecten yessoensis.</title>
        <authorList>
            <person name="Bae J.-W."/>
            <person name="Jeong Y.-S."/>
            <person name="Kang W."/>
        </authorList>
    </citation>
    <scope>NUCLEOTIDE SEQUENCE [LARGE SCALE GENOMIC DNA]</scope>
    <source>
        <strain evidence="6 7">L12M1</strain>
    </source>
</reference>
<dbReference type="OrthoDB" id="9788438at2"/>
<dbReference type="Gene3D" id="2.60.120.10">
    <property type="entry name" value="Jelly Rolls"/>
    <property type="match status" value="1"/>
</dbReference>
<dbReference type="RefSeq" id="WP_126614121.1">
    <property type="nucleotide sequence ID" value="NZ_CP034562.1"/>
</dbReference>
<keyword evidence="3" id="KW-0804">Transcription</keyword>
<dbReference type="GO" id="GO:0003700">
    <property type="term" value="F:DNA-binding transcription factor activity"/>
    <property type="evidence" value="ECO:0007669"/>
    <property type="project" value="TreeGrafter"/>
</dbReference>
<organism evidence="6 7">
    <name type="scientific">Flammeovirga pectinis</name>
    <dbReference type="NCBI Taxonomy" id="2494373"/>
    <lineage>
        <taxon>Bacteria</taxon>
        <taxon>Pseudomonadati</taxon>
        <taxon>Bacteroidota</taxon>
        <taxon>Cytophagia</taxon>
        <taxon>Cytophagales</taxon>
        <taxon>Flammeovirgaceae</taxon>
        <taxon>Flammeovirga</taxon>
    </lineage>
</organism>
<dbReference type="SUPFAM" id="SSF51206">
    <property type="entry name" value="cAMP-binding domain-like"/>
    <property type="match status" value="1"/>
</dbReference>
<dbReference type="CDD" id="cd00038">
    <property type="entry name" value="CAP_ED"/>
    <property type="match status" value="1"/>
</dbReference>
<dbReference type="AlphaFoldDB" id="A0A3S9P2T5"/>
<dbReference type="SUPFAM" id="SSF46785">
    <property type="entry name" value="Winged helix' DNA-binding domain"/>
    <property type="match status" value="1"/>
</dbReference>
<evidence type="ECO:0000256" key="3">
    <source>
        <dbReference type="ARBA" id="ARBA00023163"/>
    </source>
</evidence>
<evidence type="ECO:0000313" key="7">
    <source>
        <dbReference type="Proteomes" id="UP000267268"/>
    </source>
</evidence>
<dbReference type="KEGG" id="fll:EI427_09825"/>
<dbReference type="InterPro" id="IPR000595">
    <property type="entry name" value="cNMP-bd_dom"/>
</dbReference>
<evidence type="ECO:0000259" key="4">
    <source>
        <dbReference type="PROSITE" id="PS50042"/>
    </source>
</evidence>
<dbReference type="PANTHER" id="PTHR24567">
    <property type="entry name" value="CRP FAMILY TRANSCRIPTIONAL REGULATORY PROTEIN"/>
    <property type="match status" value="1"/>
</dbReference>
<feature type="domain" description="Cyclic nucleotide-binding" evidence="4">
    <location>
        <begin position="32"/>
        <end position="110"/>
    </location>
</feature>
<keyword evidence="1" id="KW-0805">Transcription regulation</keyword>
<keyword evidence="7" id="KW-1185">Reference proteome</keyword>
<proteinExistence type="predicted"/>
<evidence type="ECO:0000256" key="1">
    <source>
        <dbReference type="ARBA" id="ARBA00023015"/>
    </source>
</evidence>
<protein>
    <submittedName>
        <fullName evidence="6">Crp/Fnr family transcriptional regulator</fullName>
    </submittedName>
</protein>
<sequence>METLWHMHNFDLYSILCPTKINSYFKNNGLLFKKGEVIYFPEDTEQKLYLVSKGKVKLCKYNQEGEEIVKLLLTKGEIFGEKVLLGQSEREEYAIAEGDNTALCLLSIDKMRQLMRDNERFGLFIYKLIGLRVKKIERRLEILVCKDAEERLIEFIKDIFEENFKDNEIVKHHYSQNDMAKLIGTSRETVSKLMSKYKKQGIIDYTRTSITLKNKEELLSYLQQENQ</sequence>
<dbReference type="InterPro" id="IPR014710">
    <property type="entry name" value="RmlC-like_jellyroll"/>
</dbReference>
<dbReference type="GO" id="GO:0005829">
    <property type="term" value="C:cytosol"/>
    <property type="evidence" value="ECO:0007669"/>
    <property type="project" value="TreeGrafter"/>
</dbReference>
<dbReference type="PROSITE" id="PS50042">
    <property type="entry name" value="CNMP_BINDING_3"/>
    <property type="match status" value="1"/>
</dbReference>
<dbReference type="PANTHER" id="PTHR24567:SF28">
    <property type="entry name" value="LISTERIOLYSIN REGULATORY PROTEIN"/>
    <property type="match status" value="1"/>
</dbReference>
<dbReference type="EMBL" id="CP034562">
    <property type="protein sequence ID" value="AZQ62529.1"/>
    <property type="molecule type" value="Genomic_DNA"/>
</dbReference>
<dbReference type="InterPro" id="IPR012318">
    <property type="entry name" value="HTH_CRP"/>
</dbReference>
<dbReference type="Proteomes" id="UP000267268">
    <property type="component" value="Chromosome 1"/>
</dbReference>
<dbReference type="Pfam" id="PF00027">
    <property type="entry name" value="cNMP_binding"/>
    <property type="match status" value="1"/>
</dbReference>
<evidence type="ECO:0000259" key="5">
    <source>
        <dbReference type="PROSITE" id="PS51063"/>
    </source>
</evidence>
<evidence type="ECO:0000256" key="2">
    <source>
        <dbReference type="ARBA" id="ARBA00023125"/>
    </source>
</evidence>
<gene>
    <name evidence="6" type="ORF">EI427_09825</name>
</gene>
<dbReference type="InterPro" id="IPR050397">
    <property type="entry name" value="Env_Response_Regulators"/>
</dbReference>
<keyword evidence="2" id="KW-0238">DNA-binding</keyword>
<dbReference type="SMART" id="SM00419">
    <property type="entry name" value="HTH_CRP"/>
    <property type="match status" value="1"/>
</dbReference>
<name>A0A3S9P2T5_9BACT</name>
<accession>A0A3S9P2T5</accession>
<dbReference type="Pfam" id="PF13545">
    <property type="entry name" value="HTH_Crp_2"/>
    <property type="match status" value="1"/>
</dbReference>